<accession>A0ABS1KZX3</accession>
<evidence type="ECO:0000313" key="3">
    <source>
        <dbReference type="EMBL" id="MBL0744217.1"/>
    </source>
</evidence>
<dbReference type="PROSITE" id="PS51257">
    <property type="entry name" value="PROKAR_LIPOPROTEIN"/>
    <property type="match status" value="1"/>
</dbReference>
<feature type="domain" description="Peptidase M15C" evidence="2">
    <location>
        <begin position="145"/>
        <end position="206"/>
    </location>
</feature>
<gene>
    <name evidence="3" type="ORF">JI741_23500</name>
</gene>
<feature type="signal peptide" evidence="1">
    <location>
        <begin position="1"/>
        <end position="22"/>
    </location>
</feature>
<dbReference type="Proteomes" id="UP000613030">
    <property type="component" value="Unassembled WGS sequence"/>
</dbReference>
<evidence type="ECO:0000256" key="1">
    <source>
        <dbReference type="SAM" id="SignalP"/>
    </source>
</evidence>
<dbReference type="CDD" id="cd14845">
    <property type="entry name" value="L-Ala-D-Glu_peptidase_like"/>
    <property type="match status" value="1"/>
</dbReference>
<protein>
    <submittedName>
        <fullName evidence="3">M15 family metallopeptidase</fullName>
    </submittedName>
</protein>
<dbReference type="Gene3D" id="3.30.1380.10">
    <property type="match status" value="1"/>
</dbReference>
<proteinExistence type="predicted"/>
<evidence type="ECO:0000313" key="4">
    <source>
        <dbReference type="Proteomes" id="UP000613030"/>
    </source>
</evidence>
<keyword evidence="4" id="KW-1185">Reference proteome</keyword>
<dbReference type="InterPro" id="IPR039561">
    <property type="entry name" value="Peptidase_M15C"/>
</dbReference>
<organism evidence="3 4">
    <name type="scientific">Chryseolinea lacunae</name>
    <dbReference type="NCBI Taxonomy" id="2801331"/>
    <lineage>
        <taxon>Bacteria</taxon>
        <taxon>Pseudomonadati</taxon>
        <taxon>Bacteroidota</taxon>
        <taxon>Cytophagia</taxon>
        <taxon>Cytophagales</taxon>
        <taxon>Fulvivirgaceae</taxon>
        <taxon>Chryseolinea</taxon>
    </lineage>
</organism>
<evidence type="ECO:0000259" key="2">
    <source>
        <dbReference type="Pfam" id="PF13539"/>
    </source>
</evidence>
<keyword evidence="1" id="KW-0732">Signal</keyword>
<dbReference type="SUPFAM" id="SSF55166">
    <property type="entry name" value="Hedgehog/DD-peptidase"/>
    <property type="match status" value="1"/>
</dbReference>
<dbReference type="RefSeq" id="WP_202013875.1">
    <property type="nucleotide sequence ID" value="NZ_JAERRB010000010.1"/>
</dbReference>
<feature type="chain" id="PRO_5046580566" evidence="1">
    <location>
        <begin position="23"/>
        <end position="255"/>
    </location>
</feature>
<sequence>MRIVLRSSLSLGLLVACFSSFAQISALFTPYDCREHAEMFYDEPVAEIALDSVAAVVAVEEPIVLPDTIDGWKTWSSVENYTFGKDRGAMSMITDVQALHPFFRDKIKQLMAACRENGIELAVVESYRTHAKQNEYKTMGKKYTNSGAGRSKHQYGLAIDVVPIVDSVAVWDNVALWKKVGVAGEKLGLRWGGRWRKPYDPGHFEWTGGLTSAHLTAGIFPVVPDTEYPCMEEDLKLLLKYWKAWEVTQSAMTRR</sequence>
<comment type="caution">
    <text evidence="3">The sequence shown here is derived from an EMBL/GenBank/DDBJ whole genome shotgun (WGS) entry which is preliminary data.</text>
</comment>
<dbReference type="InterPro" id="IPR009045">
    <property type="entry name" value="Zn_M74/Hedgehog-like"/>
</dbReference>
<dbReference type="EMBL" id="JAERRB010000010">
    <property type="protein sequence ID" value="MBL0744217.1"/>
    <property type="molecule type" value="Genomic_DNA"/>
</dbReference>
<reference evidence="3 4" key="1">
    <citation type="submission" date="2021-01" db="EMBL/GenBank/DDBJ databases">
        <title>Chryseolinea sp. Jin1 Genome sequencing and assembly.</title>
        <authorList>
            <person name="Kim I."/>
        </authorList>
    </citation>
    <scope>NUCLEOTIDE SEQUENCE [LARGE SCALE GENOMIC DNA]</scope>
    <source>
        <strain evidence="3 4">Jin1</strain>
    </source>
</reference>
<name>A0ABS1KZX3_9BACT</name>
<dbReference type="Pfam" id="PF13539">
    <property type="entry name" value="Peptidase_M15_4"/>
    <property type="match status" value="1"/>
</dbReference>